<dbReference type="Proteomes" id="UP000617628">
    <property type="component" value="Unassembled WGS sequence"/>
</dbReference>
<keyword evidence="7" id="KW-1185">Reference proteome</keyword>
<dbReference type="SUPFAM" id="SSF51658">
    <property type="entry name" value="Xylose isomerase-like"/>
    <property type="match status" value="1"/>
</dbReference>
<evidence type="ECO:0000259" key="5">
    <source>
        <dbReference type="Pfam" id="PF01261"/>
    </source>
</evidence>
<dbReference type="InterPro" id="IPR026040">
    <property type="entry name" value="HyI-like"/>
</dbReference>
<dbReference type="Pfam" id="PF01261">
    <property type="entry name" value="AP_endonuc_2"/>
    <property type="match status" value="1"/>
</dbReference>
<feature type="signal peptide" evidence="4">
    <location>
        <begin position="1"/>
        <end position="27"/>
    </location>
</feature>
<feature type="chain" id="PRO_5038025920" evidence="4">
    <location>
        <begin position="28"/>
        <end position="288"/>
    </location>
</feature>
<dbReference type="RefSeq" id="WP_200356815.1">
    <property type="nucleotide sequence ID" value="NZ_JAENIL010000032.1"/>
</dbReference>
<dbReference type="PANTHER" id="PTHR43489">
    <property type="entry name" value="ISOMERASE"/>
    <property type="match status" value="1"/>
</dbReference>
<evidence type="ECO:0000313" key="6">
    <source>
        <dbReference type="EMBL" id="MBK1878603.1"/>
    </source>
</evidence>
<gene>
    <name evidence="6" type="ORF">JIN87_17110</name>
</gene>
<sequence length="288" mass="31906">MRKRETPLLLSVLAAVLLASLSLQASAKDLKMSDVKTKFAANLALWYGGKKAPMLEKIEKAHADGFDAIEFWQYGKEDLPAIAAKCKELDMTVVQFTAWGKSITSGENIDEFEAGIKDALKAAKILGAKKMTVVGHKWTKGLSEEEQVANYTAAMKRVAPLCEEAGVMIIIEPFNPINHGHNLLNGSQLAVEICREVDSPMIKINWDFYHMQLTEGALITYLERGIDQVGYLQLADTPGRHEPGTGELNYKAILKAAYDLGYRGYVGVECRPKDTEKKAVQRLLKNAY</sequence>
<organism evidence="6 7">
    <name type="scientific">Pelagicoccus mobilis</name>
    <dbReference type="NCBI Taxonomy" id="415221"/>
    <lineage>
        <taxon>Bacteria</taxon>
        <taxon>Pseudomonadati</taxon>
        <taxon>Verrucomicrobiota</taxon>
        <taxon>Opitutia</taxon>
        <taxon>Puniceicoccales</taxon>
        <taxon>Pelagicoccaceae</taxon>
        <taxon>Pelagicoccus</taxon>
    </lineage>
</organism>
<reference evidence="6" key="1">
    <citation type="submission" date="2021-01" db="EMBL/GenBank/DDBJ databases">
        <title>Modified the classification status of verrucomicrobia.</title>
        <authorList>
            <person name="Feng X."/>
        </authorList>
    </citation>
    <scope>NUCLEOTIDE SEQUENCE</scope>
    <source>
        <strain evidence="6">KCTC 13126</strain>
    </source>
</reference>
<comment type="similarity">
    <text evidence="2">Belongs to the hyi family.</text>
</comment>
<evidence type="ECO:0000256" key="4">
    <source>
        <dbReference type="SAM" id="SignalP"/>
    </source>
</evidence>
<accession>A0A934VSF1</accession>
<name>A0A934VSF1_9BACT</name>
<dbReference type="InterPro" id="IPR036237">
    <property type="entry name" value="Xyl_isomerase-like_sf"/>
</dbReference>
<dbReference type="GO" id="GO:0016853">
    <property type="term" value="F:isomerase activity"/>
    <property type="evidence" value="ECO:0007669"/>
    <property type="project" value="UniProtKB-KW"/>
</dbReference>
<protein>
    <submittedName>
        <fullName evidence="6">TIM barrel protein</fullName>
    </submittedName>
</protein>
<proteinExistence type="inferred from homology"/>
<keyword evidence="4" id="KW-0732">Signal</keyword>
<evidence type="ECO:0000256" key="1">
    <source>
        <dbReference type="ARBA" id="ARBA00023235"/>
    </source>
</evidence>
<comment type="caution">
    <text evidence="6">The sequence shown here is derived from an EMBL/GenBank/DDBJ whole genome shotgun (WGS) entry which is preliminary data.</text>
</comment>
<dbReference type="EMBL" id="JAENIL010000032">
    <property type="protein sequence ID" value="MBK1878603.1"/>
    <property type="molecule type" value="Genomic_DNA"/>
</dbReference>
<evidence type="ECO:0000313" key="7">
    <source>
        <dbReference type="Proteomes" id="UP000617628"/>
    </source>
</evidence>
<feature type="active site" description="Proton donor/acceptor" evidence="3">
    <location>
        <position position="269"/>
    </location>
</feature>
<dbReference type="Gene3D" id="3.20.20.150">
    <property type="entry name" value="Divalent-metal-dependent TIM barrel enzymes"/>
    <property type="match status" value="1"/>
</dbReference>
<keyword evidence="1 2" id="KW-0413">Isomerase</keyword>
<dbReference type="InterPro" id="IPR050417">
    <property type="entry name" value="Sugar_Epim/Isomerase"/>
</dbReference>
<evidence type="ECO:0000256" key="3">
    <source>
        <dbReference type="PIRSR" id="PIRSR006241-50"/>
    </source>
</evidence>
<feature type="active site" description="Proton donor/acceptor" evidence="3">
    <location>
        <position position="172"/>
    </location>
</feature>
<feature type="domain" description="Xylose isomerase-like TIM barrel" evidence="5">
    <location>
        <begin position="58"/>
        <end position="284"/>
    </location>
</feature>
<dbReference type="InterPro" id="IPR013022">
    <property type="entry name" value="Xyl_isomerase-like_TIM-brl"/>
</dbReference>
<dbReference type="PIRSF" id="PIRSF006241">
    <property type="entry name" value="HyI"/>
    <property type="match status" value="1"/>
</dbReference>
<dbReference type="AlphaFoldDB" id="A0A934VSF1"/>
<evidence type="ECO:0000256" key="2">
    <source>
        <dbReference type="PIRNR" id="PIRNR006241"/>
    </source>
</evidence>